<reference evidence="14 15" key="1">
    <citation type="submission" date="2011-10" db="EMBL/GenBank/DDBJ databases">
        <title>The Genome Sequence of Actinomyces graevenitzii C83.</title>
        <authorList>
            <consortium name="The Broad Institute Genome Sequencing Platform"/>
            <consortium name="The Broad Institute Genome Sequencing Center for Infectious Disease"/>
            <person name="Earl A."/>
            <person name="Ward D."/>
            <person name="Feldgarden M."/>
            <person name="Gevers D."/>
            <person name="Sibley C.D."/>
            <person name="Field T.R."/>
            <person name="Grinwis M."/>
            <person name="Eshaghurshan C.S."/>
            <person name="Surette M.G."/>
            <person name="Young S.K."/>
            <person name="Zeng Q."/>
            <person name="Gargeya S."/>
            <person name="Fitzgerald M."/>
            <person name="Haas B."/>
            <person name="Abouelleil A."/>
            <person name="Alvarado L."/>
            <person name="Arachchi H.M."/>
            <person name="Berlin A."/>
            <person name="Brown A."/>
            <person name="Chapman S.B."/>
            <person name="Chen Z."/>
            <person name="Dunbar C."/>
            <person name="Freedman E."/>
            <person name="Gearin G."/>
            <person name="Goldberg J."/>
            <person name="Griggs A."/>
            <person name="Gujja S."/>
            <person name="Heiman D."/>
            <person name="Howarth C."/>
            <person name="Larson L."/>
            <person name="Lui A."/>
            <person name="MacDonald P.J.P."/>
            <person name="Montmayeur A."/>
            <person name="Murphy C."/>
            <person name="Neiman D."/>
            <person name="Pearson M."/>
            <person name="Priest M."/>
            <person name="Roberts A."/>
            <person name="Saif S."/>
            <person name="Shea T."/>
            <person name="Shenoy N."/>
            <person name="Sisk P."/>
            <person name="Stolte C."/>
            <person name="Sykes S."/>
            <person name="Wortman J."/>
            <person name="Nusbaum C."/>
            <person name="Birren B."/>
        </authorList>
    </citation>
    <scope>NUCLEOTIDE SEQUENCE [LARGE SCALE GENOMIC DNA]</scope>
    <source>
        <strain evidence="14 15">C83</strain>
    </source>
</reference>
<keyword evidence="15" id="KW-1185">Reference proteome</keyword>
<organism evidence="14 15">
    <name type="scientific">Actinomyces graevenitzii C83</name>
    <dbReference type="NCBI Taxonomy" id="435830"/>
    <lineage>
        <taxon>Bacteria</taxon>
        <taxon>Bacillati</taxon>
        <taxon>Actinomycetota</taxon>
        <taxon>Actinomycetes</taxon>
        <taxon>Actinomycetales</taxon>
        <taxon>Actinomycetaceae</taxon>
        <taxon>Actinomyces</taxon>
    </lineage>
</organism>
<comment type="PTM">
    <text evidence="11">The Fe-S cluster can be nitrosylated by nitric oxide (NO).</text>
</comment>
<evidence type="ECO:0000256" key="1">
    <source>
        <dbReference type="ARBA" id="ARBA00004496"/>
    </source>
</evidence>
<feature type="binding site" evidence="11">
    <location>
        <position position="84"/>
    </location>
    <ligand>
        <name>[4Fe-4S] cluster</name>
        <dbReference type="ChEBI" id="CHEBI:49883"/>
    </ligand>
</feature>
<dbReference type="RefSeq" id="WP_005985795.1">
    <property type="nucleotide sequence ID" value="NZ_JH470338.1"/>
</dbReference>
<proteinExistence type="inferred from homology"/>
<dbReference type="STRING" id="435830.HMPREF0045_00810"/>
<evidence type="ECO:0000313" key="15">
    <source>
        <dbReference type="Proteomes" id="UP000003822"/>
    </source>
</evidence>
<dbReference type="PATRIC" id="fig|435830.3.peg.784"/>
<keyword evidence="7 11" id="KW-0805">Transcription regulation</keyword>
<dbReference type="Proteomes" id="UP000003822">
    <property type="component" value="Unassembled WGS sequence"/>
</dbReference>
<dbReference type="GO" id="GO:0003677">
    <property type="term" value="F:DNA binding"/>
    <property type="evidence" value="ECO:0007669"/>
    <property type="project" value="UniProtKB-UniRule"/>
</dbReference>
<dbReference type="GO" id="GO:0005737">
    <property type="term" value="C:cytoplasm"/>
    <property type="evidence" value="ECO:0007669"/>
    <property type="project" value="UniProtKB-SubCell"/>
</dbReference>
<evidence type="ECO:0000256" key="9">
    <source>
        <dbReference type="ARBA" id="ARBA00023157"/>
    </source>
</evidence>
<keyword evidence="8 11" id="KW-0238">DNA-binding</keyword>
<dbReference type="AlphaFoldDB" id="G9PEY6"/>
<evidence type="ECO:0000256" key="10">
    <source>
        <dbReference type="ARBA" id="ARBA00023163"/>
    </source>
</evidence>
<feature type="region of interest" description="Disordered" evidence="12">
    <location>
        <begin position="1"/>
        <end position="37"/>
    </location>
</feature>
<evidence type="ECO:0000259" key="13">
    <source>
        <dbReference type="PROSITE" id="PS51674"/>
    </source>
</evidence>
<accession>G9PEY6</accession>
<keyword evidence="5 11" id="KW-0408">Iron</keyword>
<comment type="similarity">
    <text evidence="2 11">Belongs to the WhiB family.</text>
</comment>
<gene>
    <name evidence="11" type="primary">whiB</name>
    <name evidence="14" type="ORF">HMPREF0045_00810</name>
</gene>
<evidence type="ECO:0000313" key="14">
    <source>
        <dbReference type="EMBL" id="EHM88597.1"/>
    </source>
</evidence>
<dbReference type="HAMAP" id="MF_01479">
    <property type="entry name" value="WhiB"/>
    <property type="match status" value="1"/>
</dbReference>
<keyword evidence="9 11" id="KW-1015">Disulfide bond</keyword>
<dbReference type="PANTHER" id="PTHR38839">
    <property type="entry name" value="TRANSCRIPTIONAL REGULATOR WHID-RELATED"/>
    <property type="match status" value="1"/>
</dbReference>
<sequence>MYEIFSNGPIASGGLSDEDTTDSDVDVQSTDDCADSSRKPTIVFTSIFKKGDISWQAGAPCEGMPGDIFFPEKGGSTRDAKSVCKTCKVRRECLEYALAYDERFGIWGGLSERERRDIKQNR</sequence>
<comment type="cofactor">
    <cofactor evidence="11">
        <name>[4Fe-4S] cluster</name>
        <dbReference type="ChEBI" id="CHEBI:49883"/>
    </cofactor>
    <text evidence="11">Binds 1 [4Fe-4S] cluster per subunit. Following nitrosylation of the [4Fe-4S] cluster binds 1 [4Fe-8(NO)] cluster per subunit.</text>
</comment>
<dbReference type="HOGENOM" id="CLU_106245_4_2_11"/>
<dbReference type="GO" id="GO:0046872">
    <property type="term" value="F:metal ion binding"/>
    <property type="evidence" value="ECO:0007669"/>
    <property type="project" value="UniProtKB-KW"/>
</dbReference>
<comment type="subcellular location">
    <subcellularLocation>
        <location evidence="1 11">Cytoplasm</location>
    </subcellularLocation>
</comment>
<evidence type="ECO:0000256" key="3">
    <source>
        <dbReference type="ARBA" id="ARBA00022485"/>
    </source>
</evidence>
<keyword evidence="10 11" id="KW-0804">Transcription</keyword>
<keyword evidence="6 11" id="KW-0411">Iron-sulfur</keyword>
<feature type="compositionally biased region" description="Acidic residues" evidence="12">
    <location>
        <begin position="16"/>
        <end position="25"/>
    </location>
</feature>
<evidence type="ECO:0000256" key="8">
    <source>
        <dbReference type="ARBA" id="ARBA00023125"/>
    </source>
</evidence>
<dbReference type="InterPro" id="IPR003482">
    <property type="entry name" value="Whib"/>
</dbReference>
<comment type="PTM">
    <text evidence="11">Upon Fe-S cluster removal intramolecular disulfide bonds are formed.</text>
</comment>
<feature type="binding site" evidence="11">
    <location>
        <position position="87"/>
    </location>
    <ligand>
        <name>[4Fe-4S] cluster</name>
        <dbReference type="ChEBI" id="CHEBI:49883"/>
    </ligand>
</feature>
<keyword evidence="11" id="KW-0963">Cytoplasm</keyword>
<evidence type="ECO:0000256" key="6">
    <source>
        <dbReference type="ARBA" id="ARBA00023014"/>
    </source>
</evidence>
<dbReference type="PROSITE" id="PS51674">
    <property type="entry name" value="4FE4S_WBL"/>
    <property type="match status" value="1"/>
</dbReference>
<dbReference type="InterPro" id="IPR034768">
    <property type="entry name" value="4FE4S_WBL"/>
</dbReference>
<evidence type="ECO:0000256" key="4">
    <source>
        <dbReference type="ARBA" id="ARBA00022723"/>
    </source>
</evidence>
<keyword evidence="4 11" id="KW-0479">Metal-binding</keyword>
<dbReference type="GO" id="GO:0045454">
    <property type="term" value="P:cell redox homeostasis"/>
    <property type="evidence" value="ECO:0007669"/>
    <property type="project" value="TreeGrafter"/>
</dbReference>
<evidence type="ECO:0000256" key="12">
    <source>
        <dbReference type="SAM" id="MobiDB-lite"/>
    </source>
</evidence>
<dbReference type="eggNOG" id="ENOG5032RUK">
    <property type="taxonomic scope" value="Bacteria"/>
</dbReference>
<feature type="binding site" evidence="11">
    <location>
        <position position="61"/>
    </location>
    <ligand>
        <name>[4Fe-4S] cluster</name>
        <dbReference type="ChEBI" id="CHEBI:49883"/>
    </ligand>
</feature>
<dbReference type="EMBL" id="ACRN01000004">
    <property type="protein sequence ID" value="EHM88597.1"/>
    <property type="molecule type" value="Genomic_DNA"/>
</dbReference>
<dbReference type="GO" id="GO:0045892">
    <property type="term" value="P:negative regulation of DNA-templated transcription"/>
    <property type="evidence" value="ECO:0007669"/>
    <property type="project" value="TreeGrafter"/>
</dbReference>
<name>G9PEY6_9ACTO</name>
<dbReference type="GO" id="GO:0047134">
    <property type="term" value="F:protein-disulfide reductase [NAD(P)H] activity"/>
    <property type="evidence" value="ECO:0007669"/>
    <property type="project" value="TreeGrafter"/>
</dbReference>
<dbReference type="PANTHER" id="PTHR38839:SF4">
    <property type="entry name" value="TRANSCRIPTIONAL REGULATOR WHIB"/>
    <property type="match status" value="1"/>
</dbReference>
<comment type="function">
    <text evidence="11">Acts as a transcriptional regulator. Probably redox-responsive. The apo- but not holo-form probably binds DNA.</text>
</comment>
<feature type="binding site" evidence="11">
    <location>
        <position position="93"/>
    </location>
    <ligand>
        <name>[4Fe-4S] cluster</name>
        <dbReference type="ChEBI" id="CHEBI:49883"/>
    </ligand>
</feature>
<dbReference type="GO" id="GO:0051539">
    <property type="term" value="F:4 iron, 4 sulfur cluster binding"/>
    <property type="evidence" value="ECO:0007669"/>
    <property type="project" value="UniProtKB-UniRule"/>
</dbReference>
<dbReference type="Pfam" id="PF02467">
    <property type="entry name" value="Whib"/>
    <property type="match status" value="1"/>
</dbReference>
<evidence type="ECO:0000256" key="7">
    <source>
        <dbReference type="ARBA" id="ARBA00023015"/>
    </source>
</evidence>
<evidence type="ECO:0000256" key="2">
    <source>
        <dbReference type="ARBA" id="ARBA00006597"/>
    </source>
</evidence>
<comment type="caution">
    <text evidence="14">The sequence shown here is derived from an EMBL/GenBank/DDBJ whole genome shotgun (WGS) entry which is preliminary data.</text>
</comment>
<evidence type="ECO:0000256" key="11">
    <source>
        <dbReference type="HAMAP-Rule" id="MF_01479"/>
    </source>
</evidence>
<evidence type="ECO:0000256" key="5">
    <source>
        <dbReference type="ARBA" id="ARBA00023004"/>
    </source>
</evidence>
<feature type="domain" description="4Fe-4S Wbl-type" evidence="13">
    <location>
        <begin position="60"/>
        <end position="117"/>
    </location>
</feature>
<keyword evidence="3 11" id="KW-0004">4Fe-4S</keyword>
<protein>
    <recommendedName>
        <fullName evidence="11">Transcriptional regulator WhiB</fullName>
    </recommendedName>
</protein>
<dbReference type="GO" id="GO:0035731">
    <property type="term" value="F:dinitrosyl-iron complex binding"/>
    <property type="evidence" value="ECO:0007669"/>
    <property type="project" value="UniProtKB-UniRule"/>
</dbReference>